<accession>A0A5J4X650</accession>
<dbReference type="EMBL" id="SNRW01000207">
    <property type="protein sequence ID" value="KAA6402638.1"/>
    <property type="molecule type" value="Genomic_DNA"/>
</dbReference>
<evidence type="ECO:0000313" key="2">
    <source>
        <dbReference type="Proteomes" id="UP000324800"/>
    </source>
</evidence>
<sequence length="86" mass="10132">MWANYTGTFNDANAIPIEKVNRRFQQLTCNNEFAGNRKYFNDLCNNIKPTQQDIKEFNAEDFIVEVDKKTDVENNDQLERQCSSNY</sequence>
<gene>
    <name evidence="1" type="ORF">EZS28_001837</name>
</gene>
<evidence type="ECO:0000313" key="1">
    <source>
        <dbReference type="EMBL" id="KAA6402638.1"/>
    </source>
</evidence>
<protein>
    <submittedName>
        <fullName evidence="1">Uncharacterized protein</fullName>
    </submittedName>
</protein>
<name>A0A5J4X650_9EUKA</name>
<reference evidence="1 2" key="1">
    <citation type="submission" date="2019-03" db="EMBL/GenBank/DDBJ databases">
        <title>Single cell metagenomics reveals metabolic interactions within the superorganism composed of flagellate Streblomastix strix and complex community of Bacteroidetes bacteria on its surface.</title>
        <authorList>
            <person name="Treitli S.C."/>
            <person name="Kolisko M."/>
            <person name="Husnik F."/>
            <person name="Keeling P."/>
            <person name="Hampl V."/>
        </authorList>
    </citation>
    <scope>NUCLEOTIDE SEQUENCE [LARGE SCALE GENOMIC DNA]</scope>
    <source>
        <strain evidence="1">ST1C</strain>
    </source>
</reference>
<dbReference type="OrthoDB" id="112502at2759"/>
<comment type="caution">
    <text evidence="1">The sequence shown here is derived from an EMBL/GenBank/DDBJ whole genome shotgun (WGS) entry which is preliminary data.</text>
</comment>
<dbReference type="Proteomes" id="UP000324800">
    <property type="component" value="Unassembled WGS sequence"/>
</dbReference>
<organism evidence="1 2">
    <name type="scientific">Streblomastix strix</name>
    <dbReference type="NCBI Taxonomy" id="222440"/>
    <lineage>
        <taxon>Eukaryota</taxon>
        <taxon>Metamonada</taxon>
        <taxon>Preaxostyla</taxon>
        <taxon>Oxymonadida</taxon>
        <taxon>Streblomastigidae</taxon>
        <taxon>Streblomastix</taxon>
    </lineage>
</organism>
<dbReference type="AlphaFoldDB" id="A0A5J4X650"/>
<proteinExistence type="predicted"/>